<evidence type="ECO:0000256" key="1">
    <source>
        <dbReference type="SAM" id="MobiDB-lite"/>
    </source>
</evidence>
<feature type="region of interest" description="Disordered" evidence="1">
    <location>
        <begin position="118"/>
        <end position="140"/>
    </location>
</feature>
<organism evidence="2">
    <name type="scientific">Gongylonema pulchrum</name>
    <dbReference type="NCBI Taxonomy" id="637853"/>
    <lineage>
        <taxon>Eukaryota</taxon>
        <taxon>Metazoa</taxon>
        <taxon>Ecdysozoa</taxon>
        <taxon>Nematoda</taxon>
        <taxon>Chromadorea</taxon>
        <taxon>Rhabditida</taxon>
        <taxon>Spirurina</taxon>
        <taxon>Spiruromorpha</taxon>
        <taxon>Spiruroidea</taxon>
        <taxon>Gongylonematidae</taxon>
        <taxon>Gongylonema</taxon>
    </lineage>
</organism>
<proteinExistence type="predicted"/>
<accession>A0A183E1B5</accession>
<sequence length="140" mass="14755">LVSPGLESSKLSGIDEEQQCCMVRSVEHHLDGSLLDSNGNSTVELSHGAVQRQSFVSMDSPSNRARHSVSMCGMTSSSASDSGCMIESGSSTATTDEDYKAVLSIDDVSCINNNNNIISTGPEDKPPSVFTKAPGKLLFP</sequence>
<name>A0A183E1B5_9BILA</name>
<dbReference type="AlphaFoldDB" id="A0A183E1B5"/>
<reference evidence="2" key="1">
    <citation type="submission" date="2016-06" db="UniProtKB">
        <authorList>
            <consortium name="WormBaseParasite"/>
        </authorList>
    </citation>
    <scope>IDENTIFICATION</scope>
</reference>
<protein>
    <submittedName>
        <fullName evidence="2">Pecanex-like protein</fullName>
    </submittedName>
</protein>
<dbReference type="WBParaSite" id="GPUH_0001477501-mRNA-1">
    <property type="protein sequence ID" value="GPUH_0001477501-mRNA-1"/>
    <property type="gene ID" value="GPUH_0001477501"/>
</dbReference>
<evidence type="ECO:0000313" key="2">
    <source>
        <dbReference type="WBParaSite" id="GPUH_0001477501-mRNA-1"/>
    </source>
</evidence>